<dbReference type="SUPFAM" id="SSF103473">
    <property type="entry name" value="MFS general substrate transporter"/>
    <property type="match status" value="1"/>
</dbReference>
<dbReference type="InterPro" id="IPR044770">
    <property type="entry name" value="MFS_spinster-like"/>
</dbReference>
<keyword evidence="3 6" id="KW-0812">Transmembrane</keyword>
<keyword evidence="9" id="KW-1185">Reference proteome</keyword>
<proteinExistence type="predicted"/>
<keyword evidence="4 6" id="KW-1133">Transmembrane helix</keyword>
<dbReference type="EMBL" id="WTYV01000001">
    <property type="protein sequence ID" value="MXO70865.1"/>
    <property type="molecule type" value="Genomic_DNA"/>
</dbReference>
<dbReference type="GO" id="GO:0016020">
    <property type="term" value="C:membrane"/>
    <property type="evidence" value="ECO:0007669"/>
    <property type="project" value="UniProtKB-SubCell"/>
</dbReference>
<feature type="transmembrane region" description="Helical" evidence="6">
    <location>
        <begin position="288"/>
        <end position="308"/>
    </location>
</feature>
<feature type="transmembrane region" description="Helical" evidence="6">
    <location>
        <begin position="221"/>
        <end position="244"/>
    </location>
</feature>
<dbReference type="OrthoDB" id="7400989at2"/>
<keyword evidence="5 6" id="KW-0472">Membrane</keyword>
<name>A0A844YR89_9SPHN</name>
<dbReference type="InterPro" id="IPR011701">
    <property type="entry name" value="MFS"/>
</dbReference>
<feature type="transmembrane region" description="Helical" evidence="6">
    <location>
        <begin position="314"/>
        <end position="337"/>
    </location>
</feature>
<dbReference type="Pfam" id="PF07690">
    <property type="entry name" value="MFS_1"/>
    <property type="match status" value="1"/>
</dbReference>
<feature type="transmembrane region" description="Helical" evidence="6">
    <location>
        <begin position="256"/>
        <end position="276"/>
    </location>
</feature>
<dbReference type="RefSeq" id="WP_160770728.1">
    <property type="nucleotide sequence ID" value="NZ_WTYV01000001.1"/>
</dbReference>
<dbReference type="AlphaFoldDB" id="A0A844YR89"/>
<evidence type="ECO:0000313" key="8">
    <source>
        <dbReference type="EMBL" id="MXO70865.1"/>
    </source>
</evidence>
<evidence type="ECO:0000256" key="6">
    <source>
        <dbReference type="SAM" id="Phobius"/>
    </source>
</evidence>
<dbReference type="CDD" id="cd17328">
    <property type="entry name" value="MFS_spinster_like"/>
    <property type="match status" value="1"/>
</dbReference>
<evidence type="ECO:0000256" key="1">
    <source>
        <dbReference type="ARBA" id="ARBA00004141"/>
    </source>
</evidence>
<dbReference type="Gene3D" id="1.20.1250.20">
    <property type="entry name" value="MFS general substrate transporter like domains"/>
    <property type="match status" value="1"/>
</dbReference>
<evidence type="ECO:0000256" key="4">
    <source>
        <dbReference type="ARBA" id="ARBA00022989"/>
    </source>
</evidence>
<feature type="transmembrane region" description="Helical" evidence="6">
    <location>
        <begin position="384"/>
        <end position="406"/>
    </location>
</feature>
<feature type="transmembrane region" description="Helical" evidence="6">
    <location>
        <begin position="102"/>
        <end position="122"/>
    </location>
</feature>
<feature type="transmembrane region" description="Helical" evidence="6">
    <location>
        <begin position="77"/>
        <end position="96"/>
    </location>
</feature>
<feature type="domain" description="Major facilitator superfamily (MFS) profile" evidence="7">
    <location>
        <begin position="11"/>
        <end position="411"/>
    </location>
</feature>
<feature type="transmembrane region" description="Helical" evidence="6">
    <location>
        <begin position="12"/>
        <end position="33"/>
    </location>
</feature>
<dbReference type="Proteomes" id="UP000466966">
    <property type="component" value="Unassembled WGS sequence"/>
</dbReference>
<protein>
    <submittedName>
        <fullName evidence="8">MFS transporter</fullName>
    </submittedName>
</protein>
<gene>
    <name evidence="8" type="ORF">GRI99_04350</name>
</gene>
<feature type="transmembrane region" description="Helical" evidence="6">
    <location>
        <begin position="45"/>
        <end position="65"/>
    </location>
</feature>
<dbReference type="PANTHER" id="PTHR23505:SF79">
    <property type="entry name" value="PROTEIN SPINSTER"/>
    <property type="match status" value="1"/>
</dbReference>
<dbReference type="InterPro" id="IPR020846">
    <property type="entry name" value="MFS_dom"/>
</dbReference>
<feature type="transmembrane region" description="Helical" evidence="6">
    <location>
        <begin position="163"/>
        <end position="185"/>
    </location>
</feature>
<evidence type="ECO:0000256" key="3">
    <source>
        <dbReference type="ARBA" id="ARBA00022692"/>
    </source>
</evidence>
<evidence type="ECO:0000256" key="5">
    <source>
        <dbReference type="ARBA" id="ARBA00023136"/>
    </source>
</evidence>
<feature type="transmembrane region" description="Helical" evidence="6">
    <location>
        <begin position="134"/>
        <end position="157"/>
    </location>
</feature>
<evidence type="ECO:0000259" key="7">
    <source>
        <dbReference type="PROSITE" id="PS50850"/>
    </source>
</evidence>
<evidence type="ECO:0000256" key="2">
    <source>
        <dbReference type="ARBA" id="ARBA00022448"/>
    </source>
</evidence>
<feature type="transmembrane region" description="Helical" evidence="6">
    <location>
        <begin position="349"/>
        <end position="372"/>
    </location>
</feature>
<evidence type="ECO:0000313" key="9">
    <source>
        <dbReference type="Proteomes" id="UP000466966"/>
    </source>
</evidence>
<dbReference type="GO" id="GO:0022857">
    <property type="term" value="F:transmembrane transporter activity"/>
    <property type="evidence" value="ECO:0007669"/>
    <property type="project" value="InterPro"/>
</dbReference>
<accession>A0A844YR89</accession>
<keyword evidence="2" id="KW-0813">Transport</keyword>
<dbReference type="PANTHER" id="PTHR23505">
    <property type="entry name" value="SPINSTER"/>
    <property type="match status" value="1"/>
</dbReference>
<organism evidence="8 9">
    <name type="scientific">Alteraurantiacibacter buctensis</name>
    <dbReference type="NCBI Taxonomy" id="1503981"/>
    <lineage>
        <taxon>Bacteria</taxon>
        <taxon>Pseudomonadati</taxon>
        <taxon>Pseudomonadota</taxon>
        <taxon>Alphaproteobacteria</taxon>
        <taxon>Sphingomonadales</taxon>
        <taxon>Erythrobacteraceae</taxon>
        <taxon>Alteraurantiacibacter</taxon>
    </lineage>
</organism>
<dbReference type="PROSITE" id="PS50850">
    <property type="entry name" value="MFS"/>
    <property type="match status" value="1"/>
</dbReference>
<dbReference type="InterPro" id="IPR036259">
    <property type="entry name" value="MFS_trans_sf"/>
</dbReference>
<reference evidence="8 9" key="1">
    <citation type="submission" date="2019-12" db="EMBL/GenBank/DDBJ databases">
        <title>Genomic-based taxomic classification of the family Erythrobacteraceae.</title>
        <authorList>
            <person name="Xu L."/>
        </authorList>
    </citation>
    <scope>NUCLEOTIDE SEQUENCE [LARGE SCALE GENOMIC DNA]</scope>
    <source>
        <strain evidence="8 9">M0322</strain>
    </source>
</reference>
<comment type="subcellular location">
    <subcellularLocation>
        <location evidence="1">Membrane</location>
        <topology evidence="1">Multi-pass membrane protein</topology>
    </subcellularLocation>
</comment>
<comment type="caution">
    <text evidence="8">The sequence shown here is derived from an EMBL/GenBank/DDBJ whole genome shotgun (WGS) entry which is preliminary data.</text>
</comment>
<sequence length="426" mass="44881">MTMRRSTPWVALLILTGISTIGFIDRIVVNVLVEPVKAEFGLSDSQVSLMGVAFTALYIVISLFIARLAERVRRMSLISFGTLAWSAATALCGWATGWTNLLLARIAVGVGEGVGLPALQSVVTDYYPAHKRGFALSVLMLAPPIGAAVGFMGGAIIAQEFGWRHTFLVAAVPGVILAVLAWIFIAEPARGQHDVAARADTVPPVRAVLGRLFALPSSRHLVFGSALAAALGFGLNYFFTSLMIRQFGVGLGEAGFYAGLIASAPAIVSVLLQGWLADRFGAKNPAAYMYIPAACLVLGGPLYVLAITRDTLPLLLGLVSVTAFLNFGYLGVTYAALQNLMHPRMRATASALLNSIYAISGAGGPVVVGLLSDHFAQGQGATQGLVTAMAVTGALYVWAALHYWLAGRRYRADLARTTAEDAAQAA</sequence>